<proteinExistence type="predicted"/>
<dbReference type="AlphaFoldDB" id="A0A1J4KG03"/>
<evidence type="ECO:0000256" key="1">
    <source>
        <dbReference type="SAM" id="MobiDB-lite"/>
    </source>
</evidence>
<gene>
    <name evidence="2" type="ORF">TRFO_04784</name>
</gene>
<reference evidence="2" key="1">
    <citation type="submission" date="2016-10" db="EMBL/GenBank/DDBJ databases">
        <authorList>
            <person name="Benchimol M."/>
            <person name="Almeida L.G."/>
            <person name="Vasconcelos A.T."/>
            <person name="Perreira-Neves A."/>
            <person name="Rosa I.A."/>
            <person name="Tasca T."/>
            <person name="Bogo M.R."/>
            <person name="de Souza W."/>
        </authorList>
    </citation>
    <scope>NUCLEOTIDE SEQUENCE [LARGE SCALE GENOMIC DNA]</scope>
    <source>
        <strain evidence="2">K</strain>
    </source>
</reference>
<evidence type="ECO:0000313" key="3">
    <source>
        <dbReference type="Proteomes" id="UP000179807"/>
    </source>
</evidence>
<dbReference type="VEuPathDB" id="TrichDB:TRFO_04784"/>
<evidence type="ECO:0000313" key="2">
    <source>
        <dbReference type="EMBL" id="OHT08708.1"/>
    </source>
</evidence>
<dbReference type="RefSeq" id="XP_068361844.1">
    <property type="nucleotide sequence ID" value="XM_068492102.1"/>
</dbReference>
<feature type="compositionally biased region" description="Basic and acidic residues" evidence="1">
    <location>
        <begin position="509"/>
        <end position="527"/>
    </location>
</feature>
<accession>A0A1J4KG03</accession>
<organism evidence="2 3">
    <name type="scientific">Tritrichomonas foetus</name>
    <dbReference type="NCBI Taxonomy" id="1144522"/>
    <lineage>
        <taxon>Eukaryota</taxon>
        <taxon>Metamonada</taxon>
        <taxon>Parabasalia</taxon>
        <taxon>Tritrichomonadida</taxon>
        <taxon>Tritrichomonadidae</taxon>
        <taxon>Tritrichomonas</taxon>
    </lineage>
</organism>
<protein>
    <submittedName>
        <fullName evidence="2">Uncharacterized protein</fullName>
    </submittedName>
</protein>
<sequence>MLSASSSSNSSKTSQSVDSQSLQKLTDELIRGKPVKSVDKSIHPLLIPFLQDMMKKAMLKGNTCLGRKIDIILTKLTLSHQAPKTKKQKAVKDYYAFKKNTPESVSEDEPPIEYHHLVEKIINGKKKIEELEDASFEPICNCIKQKIVEATKVQDFGMADKLLNEIDNITKYAKSLPKKPKQYGNIEYIEYLKKLYVESCQKRTELKNSFKEQLDKLSENEDKLETKAMCEYLKSKGKLEDKENQIKNCENFQPSLKLLEMKKTLDRMTKAQLFKDAKEMKIKIKQLEEFEKSEFIKNEMIIIRSKITENEKRKIKQIEGIKDTWKEKNVLLKQKMKKQLRLAQDEIDAIAFRIELLGSQVPEMAKEEVNTNNDTYKFLSEIDSQSSLVSSTSESSKITSLTSEDFISRVEEILTEADFKLTSLVPKTLNYGLLNNNISTQKTQKIVDKEEKKVEEKIEGPNENKIVESDATFHSETPEPATHNESNVKRQRRKVNKFSRTAKPMFVPTEKENLEKDTCQSKEKEEELLNVEDGNEVIVKKEDNRKKLSYNDFLTKNDDKDTKRKRLCYNEFIKSKQTSSNLRYSYETIQDEINPSITDSY</sequence>
<feature type="region of interest" description="Disordered" evidence="1">
    <location>
        <begin position="1"/>
        <end position="22"/>
    </location>
</feature>
<feature type="region of interest" description="Disordered" evidence="1">
    <location>
        <begin position="474"/>
        <end position="528"/>
    </location>
</feature>
<comment type="caution">
    <text evidence="2">The sequence shown here is derived from an EMBL/GenBank/DDBJ whole genome shotgun (WGS) entry which is preliminary data.</text>
</comment>
<feature type="compositionally biased region" description="Low complexity" evidence="1">
    <location>
        <begin position="1"/>
        <end position="21"/>
    </location>
</feature>
<dbReference type="Proteomes" id="UP000179807">
    <property type="component" value="Unassembled WGS sequence"/>
</dbReference>
<dbReference type="GeneID" id="94826806"/>
<dbReference type="EMBL" id="MLAK01000660">
    <property type="protein sequence ID" value="OHT08708.1"/>
    <property type="molecule type" value="Genomic_DNA"/>
</dbReference>
<keyword evidence="3" id="KW-1185">Reference proteome</keyword>
<name>A0A1J4KG03_9EUKA</name>